<accession>A0A0A9AA57</accession>
<protein>
    <submittedName>
        <fullName evidence="1">Uncharacterized protein</fullName>
    </submittedName>
</protein>
<sequence length="14" mass="1600">MIKSNDPFLFADMA</sequence>
<proteinExistence type="predicted"/>
<organism evidence="1">
    <name type="scientific">Arundo donax</name>
    <name type="common">Giant reed</name>
    <name type="synonym">Donax arundinaceus</name>
    <dbReference type="NCBI Taxonomy" id="35708"/>
    <lineage>
        <taxon>Eukaryota</taxon>
        <taxon>Viridiplantae</taxon>
        <taxon>Streptophyta</taxon>
        <taxon>Embryophyta</taxon>
        <taxon>Tracheophyta</taxon>
        <taxon>Spermatophyta</taxon>
        <taxon>Magnoliopsida</taxon>
        <taxon>Liliopsida</taxon>
        <taxon>Poales</taxon>
        <taxon>Poaceae</taxon>
        <taxon>PACMAD clade</taxon>
        <taxon>Arundinoideae</taxon>
        <taxon>Arundineae</taxon>
        <taxon>Arundo</taxon>
    </lineage>
</organism>
<dbReference type="EMBL" id="GBRH01249929">
    <property type="protein sequence ID" value="JAD47966.1"/>
    <property type="molecule type" value="Transcribed_RNA"/>
</dbReference>
<evidence type="ECO:0000313" key="1">
    <source>
        <dbReference type="EMBL" id="JAD47966.1"/>
    </source>
</evidence>
<name>A0A0A9AA57_ARUDO</name>
<reference evidence="1" key="1">
    <citation type="submission" date="2014-09" db="EMBL/GenBank/DDBJ databases">
        <authorList>
            <person name="Magalhaes I.L.F."/>
            <person name="Oliveira U."/>
            <person name="Santos F.R."/>
            <person name="Vidigal T.H.D.A."/>
            <person name="Brescovit A.D."/>
            <person name="Santos A.J."/>
        </authorList>
    </citation>
    <scope>NUCLEOTIDE SEQUENCE</scope>
    <source>
        <tissue evidence="1">Shoot tissue taken approximately 20 cm above the soil surface</tissue>
    </source>
</reference>
<reference evidence="1" key="2">
    <citation type="journal article" date="2015" name="Data Brief">
        <title>Shoot transcriptome of the giant reed, Arundo donax.</title>
        <authorList>
            <person name="Barrero R.A."/>
            <person name="Guerrero F.D."/>
            <person name="Moolhuijzen P."/>
            <person name="Goolsby J.A."/>
            <person name="Tidwell J."/>
            <person name="Bellgard S.E."/>
            <person name="Bellgard M.I."/>
        </authorList>
    </citation>
    <scope>NUCLEOTIDE SEQUENCE</scope>
    <source>
        <tissue evidence="1">Shoot tissue taken approximately 20 cm above the soil surface</tissue>
    </source>
</reference>